<dbReference type="GeneID" id="111458940"/>
<evidence type="ECO:0000313" key="11">
    <source>
        <dbReference type="Proteomes" id="UP000504609"/>
    </source>
</evidence>
<comment type="similarity">
    <text evidence="2 9">Belongs to the cytochrome P450 family.</text>
</comment>
<name>A0A6J1H100_CUCMO</name>
<dbReference type="InterPro" id="IPR002401">
    <property type="entry name" value="Cyt_P450_E_grp-I"/>
</dbReference>
<evidence type="ECO:0000256" key="8">
    <source>
        <dbReference type="PIRSR" id="PIRSR602401-1"/>
    </source>
</evidence>
<evidence type="ECO:0000256" key="7">
    <source>
        <dbReference type="ARBA" id="ARBA00023033"/>
    </source>
</evidence>
<dbReference type="AlphaFoldDB" id="A0A6J1H100"/>
<reference evidence="12" key="1">
    <citation type="submission" date="2025-08" db="UniProtKB">
        <authorList>
            <consortium name="RefSeq"/>
        </authorList>
    </citation>
    <scope>IDENTIFICATION</scope>
    <source>
        <tissue evidence="12">Young leaves</tissue>
    </source>
</reference>
<evidence type="ECO:0000256" key="4">
    <source>
        <dbReference type="ARBA" id="ARBA00022723"/>
    </source>
</evidence>
<keyword evidence="5 9" id="KW-0560">Oxidoreductase</keyword>
<protein>
    <submittedName>
        <fullName evidence="12">Cytochrome P450 77A3-like</fullName>
    </submittedName>
</protein>
<dbReference type="SUPFAM" id="SSF48264">
    <property type="entry name" value="Cytochrome P450"/>
    <property type="match status" value="1"/>
</dbReference>
<keyword evidence="10" id="KW-1133">Transmembrane helix</keyword>
<evidence type="ECO:0000256" key="9">
    <source>
        <dbReference type="RuleBase" id="RU000461"/>
    </source>
</evidence>
<dbReference type="GO" id="GO:0020037">
    <property type="term" value="F:heme binding"/>
    <property type="evidence" value="ECO:0007669"/>
    <property type="project" value="InterPro"/>
</dbReference>
<dbReference type="InterPro" id="IPR017972">
    <property type="entry name" value="Cyt_P450_CS"/>
</dbReference>
<keyword evidence="6 8" id="KW-0408">Iron</keyword>
<dbReference type="InterPro" id="IPR036396">
    <property type="entry name" value="Cyt_P450_sf"/>
</dbReference>
<keyword evidence="4 8" id="KW-0479">Metal-binding</keyword>
<dbReference type="KEGG" id="cmos:111458940"/>
<sequence length="507" mass="57271">MASLFSSSTLSLIAFCLSGLIFFLTRKPKPNRLKLPPGPPGWPLVGNLFQVARSRKPFFEYIEDQRRIYGPIFTLKMGTRTMVVLSDSNLVHEALIKKGAVFADRPRENPTRTIFSSNKFSVNAAVYGPIWRSLRRNMVENMLSPGKVKQFRGVREKAMEKFMKRLRDEAEANNGVVLVSKNARFAVFCILLTMCFGIEMEEEAVVKMDEILKSVLITLEPRIDDYLPILTPFFSKEKNRANFVRKQQVKFVVGLINRRRRALENPASDGAATSFSYLDTLFDLKFDSNGGRAAATDEELVTLCSEFLNGGTDTTATAIEWGMAELIENPGVQRKVLEEIRATVGEKKVEENDLEKMVYLQSVVKEVLRKHPPTFFTLTHSVTAPAKLGGYDIPKDTNVEFFLPAIGKDPKLWKNPEKFEPERFSSGEEEADITGVTGVRMMPFGVGRRICPGLGMGTVHIHLMLARMLQEFEWTAYPAANSVDFSWKMEFTVVMKNPLRATIKPRV</sequence>
<dbReference type="PRINTS" id="PR00463">
    <property type="entry name" value="EP450I"/>
</dbReference>
<dbReference type="PANTHER" id="PTHR47944">
    <property type="entry name" value="CYTOCHROME P450 98A9"/>
    <property type="match status" value="1"/>
</dbReference>
<dbReference type="CDD" id="cd11075">
    <property type="entry name" value="CYP77_89"/>
    <property type="match status" value="1"/>
</dbReference>
<comment type="cofactor">
    <cofactor evidence="1 8">
        <name>heme</name>
        <dbReference type="ChEBI" id="CHEBI:30413"/>
    </cofactor>
</comment>
<dbReference type="RefSeq" id="XP_022957595.1">
    <property type="nucleotide sequence ID" value="XM_023101827.1"/>
</dbReference>
<evidence type="ECO:0000256" key="1">
    <source>
        <dbReference type="ARBA" id="ARBA00001971"/>
    </source>
</evidence>
<dbReference type="GO" id="GO:0004497">
    <property type="term" value="F:monooxygenase activity"/>
    <property type="evidence" value="ECO:0007669"/>
    <property type="project" value="UniProtKB-KW"/>
</dbReference>
<feature type="binding site" description="axial binding residue" evidence="8">
    <location>
        <position position="451"/>
    </location>
    <ligand>
        <name>heme</name>
        <dbReference type="ChEBI" id="CHEBI:30413"/>
    </ligand>
    <ligandPart>
        <name>Fe</name>
        <dbReference type="ChEBI" id="CHEBI:18248"/>
    </ligandPart>
</feature>
<keyword evidence="10" id="KW-0812">Transmembrane</keyword>
<dbReference type="PRINTS" id="PR00385">
    <property type="entry name" value="P450"/>
</dbReference>
<keyword evidence="11" id="KW-1185">Reference proteome</keyword>
<dbReference type="GO" id="GO:0005506">
    <property type="term" value="F:iron ion binding"/>
    <property type="evidence" value="ECO:0007669"/>
    <property type="project" value="InterPro"/>
</dbReference>
<dbReference type="PANTHER" id="PTHR47944:SF19">
    <property type="entry name" value="CYTOCHROME P450 77A4"/>
    <property type="match status" value="1"/>
</dbReference>
<evidence type="ECO:0000256" key="5">
    <source>
        <dbReference type="ARBA" id="ARBA00023002"/>
    </source>
</evidence>
<accession>A0A6J1H100</accession>
<evidence type="ECO:0000313" key="12">
    <source>
        <dbReference type="RefSeq" id="XP_022957595.1"/>
    </source>
</evidence>
<dbReference type="FunFam" id="1.10.630.10:FF:000012">
    <property type="entry name" value="Cytochrome P450 family protein"/>
    <property type="match status" value="1"/>
</dbReference>
<dbReference type="InterPro" id="IPR001128">
    <property type="entry name" value="Cyt_P450"/>
</dbReference>
<evidence type="ECO:0000256" key="2">
    <source>
        <dbReference type="ARBA" id="ARBA00010617"/>
    </source>
</evidence>
<evidence type="ECO:0000256" key="6">
    <source>
        <dbReference type="ARBA" id="ARBA00023004"/>
    </source>
</evidence>
<proteinExistence type="inferred from homology"/>
<feature type="transmembrane region" description="Helical" evidence="10">
    <location>
        <begin position="6"/>
        <end position="25"/>
    </location>
</feature>
<dbReference type="GO" id="GO:0016705">
    <property type="term" value="F:oxidoreductase activity, acting on paired donors, with incorporation or reduction of molecular oxygen"/>
    <property type="evidence" value="ECO:0007669"/>
    <property type="project" value="InterPro"/>
</dbReference>
<keyword evidence="10" id="KW-0472">Membrane</keyword>
<evidence type="ECO:0000256" key="10">
    <source>
        <dbReference type="SAM" id="Phobius"/>
    </source>
</evidence>
<organism evidence="11 12">
    <name type="scientific">Cucurbita moschata</name>
    <name type="common">Winter crookneck squash</name>
    <name type="synonym">Cucurbita pepo var. moschata</name>
    <dbReference type="NCBI Taxonomy" id="3662"/>
    <lineage>
        <taxon>Eukaryota</taxon>
        <taxon>Viridiplantae</taxon>
        <taxon>Streptophyta</taxon>
        <taxon>Embryophyta</taxon>
        <taxon>Tracheophyta</taxon>
        <taxon>Spermatophyta</taxon>
        <taxon>Magnoliopsida</taxon>
        <taxon>eudicotyledons</taxon>
        <taxon>Gunneridae</taxon>
        <taxon>Pentapetalae</taxon>
        <taxon>rosids</taxon>
        <taxon>fabids</taxon>
        <taxon>Cucurbitales</taxon>
        <taxon>Cucurbitaceae</taxon>
        <taxon>Cucurbiteae</taxon>
        <taxon>Cucurbita</taxon>
    </lineage>
</organism>
<dbReference type="PROSITE" id="PS00086">
    <property type="entry name" value="CYTOCHROME_P450"/>
    <property type="match status" value="1"/>
</dbReference>
<gene>
    <name evidence="12" type="primary">LOC111458940</name>
</gene>
<dbReference type="SMR" id="A0A6J1H100"/>
<keyword evidence="7 9" id="KW-0503">Monooxygenase</keyword>
<keyword evidence="3 8" id="KW-0349">Heme</keyword>
<dbReference type="Gene3D" id="1.10.630.10">
    <property type="entry name" value="Cytochrome P450"/>
    <property type="match status" value="1"/>
</dbReference>
<dbReference type="Pfam" id="PF00067">
    <property type="entry name" value="p450"/>
    <property type="match status" value="1"/>
</dbReference>
<dbReference type="Proteomes" id="UP000504609">
    <property type="component" value="Unplaced"/>
</dbReference>
<evidence type="ECO:0000256" key="3">
    <source>
        <dbReference type="ARBA" id="ARBA00022617"/>
    </source>
</evidence>